<dbReference type="InterPro" id="IPR032807">
    <property type="entry name" value="GNVR"/>
</dbReference>
<feature type="domain" description="AAA" evidence="18">
    <location>
        <begin position="567"/>
        <end position="686"/>
    </location>
</feature>
<comment type="similarity">
    <text evidence="3">Belongs to the etk/wzc family.</text>
</comment>
<feature type="domain" description="Polysaccharide chain length determinant N-terminal" evidence="17">
    <location>
        <begin position="27"/>
        <end position="104"/>
    </location>
</feature>
<feature type="transmembrane region" description="Helical" evidence="16">
    <location>
        <begin position="21"/>
        <end position="43"/>
    </location>
</feature>
<evidence type="ECO:0000256" key="4">
    <source>
        <dbReference type="ARBA" id="ARBA00011903"/>
    </source>
</evidence>
<evidence type="ECO:0000256" key="1">
    <source>
        <dbReference type="ARBA" id="ARBA00004429"/>
    </source>
</evidence>
<name>A0A6P1P355_9BACT</name>
<evidence type="ECO:0000259" key="18">
    <source>
        <dbReference type="Pfam" id="PF13614"/>
    </source>
</evidence>
<feature type="transmembrane region" description="Helical" evidence="16">
    <location>
        <begin position="482"/>
        <end position="500"/>
    </location>
</feature>
<dbReference type="EMBL" id="CP047897">
    <property type="protein sequence ID" value="QHL88828.1"/>
    <property type="molecule type" value="Genomic_DNA"/>
</dbReference>
<dbReference type="InterPro" id="IPR025669">
    <property type="entry name" value="AAA_dom"/>
</dbReference>
<dbReference type="Gene3D" id="3.40.50.300">
    <property type="entry name" value="P-loop containing nucleotide triphosphate hydrolases"/>
    <property type="match status" value="1"/>
</dbReference>
<evidence type="ECO:0000256" key="6">
    <source>
        <dbReference type="ARBA" id="ARBA00022519"/>
    </source>
</evidence>
<dbReference type="PANTHER" id="PTHR32309:SF13">
    <property type="entry name" value="FERRIC ENTEROBACTIN TRANSPORT PROTEIN FEPE"/>
    <property type="match status" value="1"/>
</dbReference>
<evidence type="ECO:0000256" key="10">
    <source>
        <dbReference type="ARBA" id="ARBA00022777"/>
    </source>
</evidence>
<evidence type="ECO:0000256" key="9">
    <source>
        <dbReference type="ARBA" id="ARBA00022741"/>
    </source>
</evidence>
<evidence type="ECO:0000256" key="11">
    <source>
        <dbReference type="ARBA" id="ARBA00022840"/>
    </source>
</evidence>
<dbReference type="InterPro" id="IPR005702">
    <property type="entry name" value="Wzc-like_C"/>
</dbReference>
<feature type="domain" description="Tyrosine-protein kinase G-rich" evidence="19">
    <location>
        <begin position="426"/>
        <end position="504"/>
    </location>
</feature>
<evidence type="ECO:0000259" key="19">
    <source>
        <dbReference type="Pfam" id="PF13807"/>
    </source>
</evidence>
<evidence type="ECO:0000259" key="17">
    <source>
        <dbReference type="Pfam" id="PF02706"/>
    </source>
</evidence>
<evidence type="ECO:0000256" key="15">
    <source>
        <dbReference type="ARBA" id="ARBA00051245"/>
    </source>
</evidence>
<dbReference type="AlphaFoldDB" id="A0A6P1P355"/>
<keyword evidence="5" id="KW-1003">Cell membrane</keyword>
<dbReference type="EC" id="2.7.10.2" evidence="4"/>
<keyword evidence="14" id="KW-0829">Tyrosine-protein kinase</keyword>
<keyword evidence="7 20" id="KW-0808">Transferase</keyword>
<evidence type="ECO:0000313" key="20">
    <source>
        <dbReference type="EMBL" id="QHL88828.1"/>
    </source>
</evidence>
<dbReference type="PANTHER" id="PTHR32309">
    <property type="entry name" value="TYROSINE-PROTEIN KINASE"/>
    <property type="match status" value="1"/>
</dbReference>
<dbReference type="Pfam" id="PF02706">
    <property type="entry name" value="Wzz"/>
    <property type="match status" value="1"/>
</dbReference>
<evidence type="ECO:0000256" key="5">
    <source>
        <dbReference type="ARBA" id="ARBA00022475"/>
    </source>
</evidence>
<organism evidence="20 21">
    <name type="scientific">Nibribacter ruber</name>
    <dbReference type="NCBI Taxonomy" id="2698458"/>
    <lineage>
        <taxon>Bacteria</taxon>
        <taxon>Pseudomonadati</taxon>
        <taxon>Bacteroidota</taxon>
        <taxon>Cytophagia</taxon>
        <taxon>Cytophagales</taxon>
        <taxon>Hymenobacteraceae</taxon>
        <taxon>Nibribacter</taxon>
    </lineage>
</organism>
<keyword evidence="13 16" id="KW-0472">Membrane</keyword>
<dbReference type="InterPro" id="IPR050445">
    <property type="entry name" value="Bact_polysacc_biosynth/exp"/>
</dbReference>
<gene>
    <name evidence="20" type="ORF">GU926_15900</name>
</gene>
<dbReference type="NCBIfam" id="TIGR01007">
    <property type="entry name" value="eps_fam"/>
    <property type="match status" value="1"/>
</dbReference>
<evidence type="ECO:0000256" key="7">
    <source>
        <dbReference type="ARBA" id="ARBA00022679"/>
    </source>
</evidence>
<evidence type="ECO:0000256" key="16">
    <source>
        <dbReference type="SAM" id="Phobius"/>
    </source>
</evidence>
<keyword evidence="12 16" id="KW-1133">Transmembrane helix</keyword>
<dbReference type="Pfam" id="PF13614">
    <property type="entry name" value="AAA_31"/>
    <property type="match status" value="1"/>
</dbReference>
<evidence type="ECO:0000313" key="21">
    <source>
        <dbReference type="Proteomes" id="UP000464214"/>
    </source>
</evidence>
<dbReference type="InterPro" id="IPR027417">
    <property type="entry name" value="P-loop_NTPase"/>
</dbReference>
<dbReference type="InterPro" id="IPR003856">
    <property type="entry name" value="LPS_length_determ_N"/>
</dbReference>
<comment type="catalytic activity">
    <reaction evidence="15">
        <text>L-tyrosyl-[protein] + ATP = O-phospho-L-tyrosyl-[protein] + ADP + H(+)</text>
        <dbReference type="Rhea" id="RHEA:10596"/>
        <dbReference type="Rhea" id="RHEA-COMP:10136"/>
        <dbReference type="Rhea" id="RHEA-COMP:20101"/>
        <dbReference type="ChEBI" id="CHEBI:15378"/>
        <dbReference type="ChEBI" id="CHEBI:30616"/>
        <dbReference type="ChEBI" id="CHEBI:46858"/>
        <dbReference type="ChEBI" id="CHEBI:61978"/>
        <dbReference type="ChEBI" id="CHEBI:456216"/>
        <dbReference type="EC" id="2.7.10.2"/>
    </reaction>
</comment>
<evidence type="ECO:0000256" key="14">
    <source>
        <dbReference type="ARBA" id="ARBA00023137"/>
    </source>
</evidence>
<accession>A0A6P1P355</accession>
<reference evidence="20 21" key="1">
    <citation type="submission" date="2020-01" db="EMBL/GenBank/DDBJ databases">
        <authorList>
            <person name="Kim M."/>
        </authorList>
    </citation>
    <scope>NUCLEOTIDE SEQUENCE [LARGE SCALE GENOMIC DNA]</scope>
    <source>
        <strain evidence="20 21">BT10</strain>
    </source>
</reference>
<keyword evidence="8 16" id="KW-0812">Transmembrane</keyword>
<evidence type="ECO:0000256" key="12">
    <source>
        <dbReference type="ARBA" id="ARBA00022989"/>
    </source>
</evidence>
<evidence type="ECO:0000256" key="2">
    <source>
        <dbReference type="ARBA" id="ARBA00007316"/>
    </source>
</evidence>
<dbReference type="CDD" id="cd05387">
    <property type="entry name" value="BY-kinase"/>
    <property type="match status" value="1"/>
</dbReference>
<dbReference type="RefSeq" id="WP_160693583.1">
    <property type="nucleotide sequence ID" value="NZ_CP047897.1"/>
</dbReference>
<keyword evidence="11" id="KW-0067">ATP-binding</keyword>
<sequence length="770" mass="86767">MTDNNQTTQEESLFDSLAHKYVPYWPLFLLLFIFAMAGAWAYLQYLAVPTYKTSATIIIKDEKKGVDESRMTQSIDAFTSNNIVENEIKVIQSRALARKVIDELGLYAPQFEEDKFRAIPAYTSSPIKIKLRNPEEARETEKVYFAFDKGKQQVTVGHKAYPMNTWVNTPYGELMFLPNDNKRDTPSLPLFFAIMHPKKVTDNIISNLSIQAENKLSTAVNLNFTDASPQRGEDILNKLIQEYNQVAIDKRNDLAAKTLEYVNNRIQLVGKELKALENELVHYKSSQGVVNLSEQGKMYLSSVGESDRNLSDINLQLAILSEVEQYVVLKSNSGGMAPSTLGIKDPALTQLLQKLYDSEIEYQRLLSTTAENNPILLALASEIDRIRPSILENIRSQRSALQASRSSIASNSSKYNSVLSTIPRKERELLEISRQQATKNDAYNFLLQKREETVLSYAPTDEDTRIVDMAESSLYPIAPRSLYVYLIAAVLSCVMGVVLISGKEMMNGKLLFLSEILAYTNIPVVAELQYTKTKDKLHQKPTDGFVIEEFRHMRATIGLFGRTFVKKKIMVTSSIAGEGKTYVSTNLAHSLASSGRKVVLLDFDLRNPATTRLFNLTNFKGITEYLMEDIEPYQIINSSESENLFVVPAGSYMGDSTESLLNGKLEDLFCYLEAEFDYILVDTAPADIISGASLLTEFCNMTLLIMRHGYTPMSIVKRLSKNNKFKFMNNMAIVFNGVKPRGLFKGHHGIEYGYGYELNYGNNAYLAKNT</sequence>
<protein>
    <recommendedName>
        <fullName evidence="4">non-specific protein-tyrosine kinase</fullName>
        <ecNumber evidence="4">2.7.10.2</ecNumber>
    </recommendedName>
</protein>
<dbReference type="GO" id="GO:0004715">
    <property type="term" value="F:non-membrane spanning protein tyrosine kinase activity"/>
    <property type="evidence" value="ECO:0007669"/>
    <property type="project" value="UniProtKB-EC"/>
</dbReference>
<comment type="subcellular location">
    <subcellularLocation>
        <location evidence="1">Cell inner membrane</location>
        <topology evidence="1">Multi-pass membrane protein</topology>
    </subcellularLocation>
</comment>
<dbReference type="Proteomes" id="UP000464214">
    <property type="component" value="Chromosome"/>
</dbReference>
<proteinExistence type="inferred from homology"/>
<keyword evidence="21" id="KW-1185">Reference proteome</keyword>
<evidence type="ECO:0000256" key="8">
    <source>
        <dbReference type="ARBA" id="ARBA00022692"/>
    </source>
</evidence>
<dbReference type="KEGG" id="nib:GU926_15900"/>
<dbReference type="Pfam" id="PF13807">
    <property type="entry name" value="GNVR"/>
    <property type="match status" value="1"/>
</dbReference>
<evidence type="ECO:0000256" key="13">
    <source>
        <dbReference type="ARBA" id="ARBA00023136"/>
    </source>
</evidence>
<dbReference type="GO" id="GO:0005886">
    <property type="term" value="C:plasma membrane"/>
    <property type="evidence" value="ECO:0007669"/>
    <property type="project" value="UniProtKB-SubCell"/>
</dbReference>
<evidence type="ECO:0000256" key="3">
    <source>
        <dbReference type="ARBA" id="ARBA00008883"/>
    </source>
</evidence>
<keyword evidence="10 20" id="KW-0418">Kinase</keyword>
<dbReference type="SUPFAM" id="SSF52540">
    <property type="entry name" value="P-loop containing nucleoside triphosphate hydrolases"/>
    <property type="match status" value="1"/>
</dbReference>
<comment type="similarity">
    <text evidence="2">Belongs to the CpsD/CapB family.</text>
</comment>
<dbReference type="GO" id="GO:0005524">
    <property type="term" value="F:ATP binding"/>
    <property type="evidence" value="ECO:0007669"/>
    <property type="project" value="UniProtKB-KW"/>
</dbReference>
<keyword evidence="6" id="KW-0997">Cell inner membrane</keyword>
<keyword evidence="9" id="KW-0547">Nucleotide-binding</keyword>